<dbReference type="AlphaFoldDB" id="A0A146K972"/>
<organism evidence="2">
    <name type="scientific">Trepomonas sp. PC1</name>
    <dbReference type="NCBI Taxonomy" id="1076344"/>
    <lineage>
        <taxon>Eukaryota</taxon>
        <taxon>Metamonada</taxon>
        <taxon>Diplomonadida</taxon>
        <taxon>Hexamitidae</taxon>
        <taxon>Hexamitinae</taxon>
        <taxon>Trepomonas</taxon>
    </lineage>
</organism>
<accession>A0A146K972</accession>
<dbReference type="EMBL" id="GDID01004122">
    <property type="protein sequence ID" value="JAP92484.1"/>
    <property type="molecule type" value="Transcribed_RNA"/>
</dbReference>
<evidence type="ECO:0000313" key="2">
    <source>
        <dbReference type="EMBL" id="JAP92484.1"/>
    </source>
</evidence>
<keyword evidence="1" id="KW-0175">Coiled coil</keyword>
<name>A0A146K972_9EUKA</name>
<feature type="coiled-coil region" evidence="1">
    <location>
        <begin position="234"/>
        <end position="268"/>
    </location>
</feature>
<evidence type="ECO:0000256" key="1">
    <source>
        <dbReference type="SAM" id="Coils"/>
    </source>
</evidence>
<sequence length="388" mass="46018">TTPQFWMNPLEKLARFRLRKVQNYGDEEIKQEITNIMNNGLSRAEFEAMYEPKELEQYVFEKTPIMIDNSKQTILQHVQKSASRRGQAREQKKLIEEYRDLQEQSLNQNINETLYHKNLKAEMVKESKLQEAMEKAQKANKLDQIKKDFERQASEKEQLIDLKHQIEDKKALTQKMMQRSQLNQTFEEKESRIDKTLSNFKDQQLTQQNKKLENIIRSSSKTDTNLSQARAQKLQALEEKKLRINQQIQEATQRSEIMRSQLEQFRIKDAIMHSALSPKYEKPTREITEVDKRLQMVEAQIEAKAEYTKQQLEYKLQEAQMIKCSVLEDTIKKFDSTDRKLETAQERKKLQVEAEEFELRVKQIEDQAKLNAFKQARAEANRGLRQSE</sequence>
<feature type="non-terminal residue" evidence="2">
    <location>
        <position position="1"/>
    </location>
</feature>
<reference evidence="2" key="1">
    <citation type="submission" date="2015-07" db="EMBL/GenBank/DDBJ databases">
        <title>Adaptation to a free-living lifestyle via gene acquisitions in the diplomonad Trepomonas sp. PC1.</title>
        <authorList>
            <person name="Xu F."/>
            <person name="Jerlstrom-Hultqvist J."/>
            <person name="Kolisko M."/>
            <person name="Simpson A.G.B."/>
            <person name="Roger A.J."/>
            <person name="Svard S.G."/>
            <person name="Andersson J.O."/>
        </authorList>
    </citation>
    <scope>NUCLEOTIDE SEQUENCE</scope>
    <source>
        <strain evidence="2">PC1</strain>
    </source>
</reference>
<gene>
    <name evidence="2" type="ORF">TPC1_15559</name>
</gene>
<feature type="coiled-coil region" evidence="1">
    <location>
        <begin position="327"/>
        <end position="367"/>
    </location>
</feature>
<protein>
    <submittedName>
        <fullName evidence="2">Uncharacterized protein</fullName>
    </submittedName>
</protein>
<proteinExistence type="predicted"/>